<dbReference type="InterPro" id="IPR022880">
    <property type="entry name" value="DNApol_IV"/>
</dbReference>
<dbReference type="InterPro" id="IPR036775">
    <property type="entry name" value="DNA_pol_Y-fam_lit_finger_sf"/>
</dbReference>
<evidence type="ECO:0000256" key="14">
    <source>
        <dbReference type="ARBA" id="ARBA00049244"/>
    </source>
</evidence>
<comment type="subunit">
    <text evidence="15">Monomer.</text>
</comment>
<dbReference type="GO" id="GO:0006281">
    <property type="term" value="P:DNA repair"/>
    <property type="evidence" value="ECO:0007669"/>
    <property type="project" value="UniProtKB-UniRule"/>
</dbReference>
<evidence type="ECO:0000256" key="15">
    <source>
        <dbReference type="HAMAP-Rule" id="MF_01113"/>
    </source>
</evidence>
<evidence type="ECO:0000313" key="18">
    <source>
        <dbReference type="Proteomes" id="UP000712157"/>
    </source>
</evidence>
<dbReference type="GO" id="GO:0009432">
    <property type="term" value="P:SOS response"/>
    <property type="evidence" value="ECO:0007669"/>
    <property type="project" value="TreeGrafter"/>
</dbReference>
<dbReference type="Proteomes" id="UP000712157">
    <property type="component" value="Unassembled WGS sequence"/>
</dbReference>
<dbReference type="CDD" id="cd03586">
    <property type="entry name" value="PolY_Pol_IV_kappa"/>
    <property type="match status" value="1"/>
</dbReference>
<evidence type="ECO:0000256" key="9">
    <source>
        <dbReference type="ARBA" id="ARBA00022763"/>
    </source>
</evidence>
<dbReference type="InterPro" id="IPR050116">
    <property type="entry name" value="DNA_polymerase-Y"/>
</dbReference>
<reference evidence="17" key="1">
    <citation type="submission" date="2021-06" db="EMBL/GenBank/DDBJ databases">
        <title>Description of novel taxa of the family Lachnospiraceae.</title>
        <authorList>
            <person name="Chaplin A.V."/>
            <person name="Sokolova S.R."/>
            <person name="Pikina A.P."/>
            <person name="Korzhanova M."/>
            <person name="Belova V."/>
            <person name="Korostin D."/>
            <person name="Efimov B.A."/>
        </authorList>
    </citation>
    <scope>NUCLEOTIDE SEQUENCE</scope>
    <source>
        <strain evidence="17">ASD5720</strain>
    </source>
</reference>
<evidence type="ECO:0000256" key="10">
    <source>
        <dbReference type="ARBA" id="ARBA00022842"/>
    </source>
</evidence>
<dbReference type="GO" id="GO:0003684">
    <property type="term" value="F:damaged DNA binding"/>
    <property type="evidence" value="ECO:0007669"/>
    <property type="project" value="InterPro"/>
</dbReference>
<evidence type="ECO:0000256" key="13">
    <source>
        <dbReference type="ARBA" id="ARBA00023204"/>
    </source>
</evidence>
<protein>
    <recommendedName>
        <fullName evidence="15">DNA polymerase IV</fullName>
        <shortName evidence="15">Pol IV</shortName>
        <ecNumber evidence="15">2.7.7.7</ecNumber>
    </recommendedName>
</protein>
<evidence type="ECO:0000256" key="11">
    <source>
        <dbReference type="ARBA" id="ARBA00022932"/>
    </source>
</evidence>
<feature type="domain" description="UmuC" evidence="16">
    <location>
        <begin position="5"/>
        <end position="187"/>
    </location>
</feature>
<dbReference type="PROSITE" id="PS50173">
    <property type="entry name" value="UMUC"/>
    <property type="match status" value="1"/>
</dbReference>
<evidence type="ECO:0000256" key="2">
    <source>
        <dbReference type="ARBA" id="ARBA00010945"/>
    </source>
</evidence>
<keyword evidence="18" id="KW-1185">Reference proteome</keyword>
<dbReference type="GO" id="GO:0003887">
    <property type="term" value="F:DNA-directed DNA polymerase activity"/>
    <property type="evidence" value="ECO:0007669"/>
    <property type="project" value="UniProtKB-UniRule"/>
</dbReference>
<keyword evidence="11 15" id="KW-0239">DNA-directed DNA polymerase</keyword>
<keyword evidence="7 15" id="KW-0235">DNA replication</keyword>
<dbReference type="InterPro" id="IPR043128">
    <property type="entry name" value="Rev_trsase/Diguanyl_cyclase"/>
</dbReference>
<dbReference type="GO" id="GO:0005829">
    <property type="term" value="C:cytosol"/>
    <property type="evidence" value="ECO:0007669"/>
    <property type="project" value="TreeGrafter"/>
</dbReference>
<dbReference type="Pfam" id="PF00817">
    <property type="entry name" value="IMS"/>
    <property type="match status" value="1"/>
</dbReference>
<dbReference type="SUPFAM" id="SSF100879">
    <property type="entry name" value="Lesion bypass DNA polymerase (Y-family), little finger domain"/>
    <property type="match status" value="1"/>
</dbReference>
<keyword evidence="13 15" id="KW-0234">DNA repair</keyword>
<dbReference type="HAMAP" id="MF_01113">
    <property type="entry name" value="DNApol_IV"/>
    <property type="match status" value="1"/>
</dbReference>
<dbReference type="Gene3D" id="1.10.150.20">
    <property type="entry name" value="5' to 3' exonuclease, C-terminal subdomain"/>
    <property type="match status" value="1"/>
</dbReference>
<keyword evidence="4 15" id="KW-0963">Cytoplasm</keyword>
<gene>
    <name evidence="15 17" type="primary">dinB</name>
    <name evidence="17" type="ORF">KTH89_16135</name>
</gene>
<keyword evidence="5 15" id="KW-0808">Transferase</keyword>
<keyword evidence="8 15" id="KW-0479">Metal-binding</keyword>
<evidence type="ECO:0000256" key="6">
    <source>
        <dbReference type="ARBA" id="ARBA00022695"/>
    </source>
</evidence>
<organism evidence="17 18">
    <name type="scientific">Diplocloster agilis</name>
    <dbReference type="NCBI Taxonomy" id="2850323"/>
    <lineage>
        <taxon>Bacteria</taxon>
        <taxon>Bacillati</taxon>
        <taxon>Bacillota</taxon>
        <taxon>Clostridia</taxon>
        <taxon>Lachnospirales</taxon>
        <taxon>Lachnospiraceae</taxon>
        <taxon>Diplocloster</taxon>
    </lineage>
</organism>
<accession>A0A949K7P0</accession>
<comment type="subcellular location">
    <subcellularLocation>
        <location evidence="1 15">Cytoplasm</location>
    </subcellularLocation>
</comment>
<dbReference type="GO" id="GO:0006261">
    <property type="term" value="P:DNA-templated DNA replication"/>
    <property type="evidence" value="ECO:0007669"/>
    <property type="project" value="UniProtKB-UniRule"/>
</dbReference>
<proteinExistence type="inferred from homology"/>
<evidence type="ECO:0000313" key="17">
    <source>
        <dbReference type="EMBL" id="MBU9738073.1"/>
    </source>
</evidence>
<comment type="function">
    <text evidence="15">Poorly processive, error-prone DNA polymerase involved in untargeted mutagenesis. Copies undamaged DNA at stalled replication forks, which arise in vivo from mismatched or misaligned primer ends. These misaligned primers can be extended by PolIV. Exhibits no 3'-5' exonuclease (proofreading) activity. May be involved in translesional synthesis, in conjunction with the beta clamp from PolIII.</text>
</comment>
<dbReference type="Gene3D" id="3.30.1490.100">
    <property type="entry name" value="DNA polymerase, Y-family, little finger domain"/>
    <property type="match status" value="1"/>
</dbReference>
<dbReference type="EC" id="2.7.7.7" evidence="15"/>
<keyword evidence="12 15" id="KW-0238">DNA-binding</keyword>
<comment type="cofactor">
    <cofactor evidence="15">
        <name>Mg(2+)</name>
        <dbReference type="ChEBI" id="CHEBI:18420"/>
    </cofactor>
    <text evidence="15">Binds 2 magnesium ions per subunit.</text>
</comment>
<dbReference type="SUPFAM" id="SSF56672">
    <property type="entry name" value="DNA/RNA polymerases"/>
    <property type="match status" value="1"/>
</dbReference>
<dbReference type="PANTHER" id="PTHR11076:SF35">
    <property type="entry name" value="DNA REPAIR PROTEIN HOMOLOG YOBH"/>
    <property type="match status" value="1"/>
</dbReference>
<dbReference type="PANTHER" id="PTHR11076">
    <property type="entry name" value="DNA REPAIR POLYMERASE UMUC / TRANSFERASE FAMILY MEMBER"/>
    <property type="match status" value="1"/>
</dbReference>
<feature type="active site" evidence="15">
    <location>
        <position position="106"/>
    </location>
</feature>
<feature type="site" description="Substrate discrimination" evidence="15">
    <location>
        <position position="14"/>
    </location>
</feature>
<evidence type="ECO:0000259" key="16">
    <source>
        <dbReference type="PROSITE" id="PS50173"/>
    </source>
</evidence>
<feature type="binding site" evidence="15">
    <location>
        <position position="105"/>
    </location>
    <ligand>
        <name>Mg(2+)</name>
        <dbReference type="ChEBI" id="CHEBI:18420"/>
    </ligand>
</feature>
<evidence type="ECO:0000256" key="12">
    <source>
        <dbReference type="ARBA" id="ARBA00023125"/>
    </source>
</evidence>
<evidence type="ECO:0000256" key="5">
    <source>
        <dbReference type="ARBA" id="ARBA00022679"/>
    </source>
</evidence>
<evidence type="ECO:0000256" key="8">
    <source>
        <dbReference type="ARBA" id="ARBA00022723"/>
    </source>
</evidence>
<evidence type="ECO:0000256" key="4">
    <source>
        <dbReference type="ARBA" id="ARBA00022490"/>
    </source>
</evidence>
<dbReference type="EMBL" id="JAHQCW010000029">
    <property type="protein sequence ID" value="MBU9738073.1"/>
    <property type="molecule type" value="Genomic_DNA"/>
</dbReference>
<dbReference type="GO" id="GO:0000287">
    <property type="term" value="F:magnesium ion binding"/>
    <property type="evidence" value="ECO:0007669"/>
    <property type="project" value="UniProtKB-UniRule"/>
</dbReference>
<dbReference type="GO" id="GO:0042276">
    <property type="term" value="P:error-prone translesion synthesis"/>
    <property type="evidence" value="ECO:0007669"/>
    <property type="project" value="TreeGrafter"/>
</dbReference>
<comment type="similarity">
    <text evidence="2 15">Belongs to the DNA polymerase type-Y family.</text>
</comment>
<dbReference type="NCBIfam" id="NF002677">
    <property type="entry name" value="PRK02406.1"/>
    <property type="match status" value="1"/>
</dbReference>
<dbReference type="Pfam" id="PF21999">
    <property type="entry name" value="IMS_HHH_1"/>
    <property type="match status" value="1"/>
</dbReference>
<dbReference type="Pfam" id="PF11799">
    <property type="entry name" value="IMS_C"/>
    <property type="match status" value="1"/>
</dbReference>
<dbReference type="Gene3D" id="3.40.1170.60">
    <property type="match status" value="1"/>
</dbReference>
<sequence length="411" mass="46702">MNRSILHCDMNNFYASVECMLDPSLRKYPVAVCGSVEERHGIVLAKNYAAKSFDVKTGDAVWQAKQKCKDLVVVPPHYEEYIKYSKLARNVYSRYTDQVEPYGMDECWLDISGTEHIFGSPEKVANEIRETIKFELGLTISVGVSFNKIFAKLGSDMKKPDAVTVIPPDTFREKIWGLPAADLLGVGRATQRVLDSYCIKTIGDLAKTDPDFLKRKLGKNGTALWQYANGNDHSRVTKTDFVSPIKSVGHGITTVKDLEKNEQVWPVFLELTQDIGHKLRVHQKCADGVAIHIRDNTLFSKQWQTKLDMPTQSPMLIAKAAFSLFEKRYDWKNPIRSVTIQAINLVPQDTPRQIDLFMNVERIEKLEKLDLCIETIRQRFGKDSIKNGVLFQNLRMPPERAEITMPTGMLS</sequence>
<comment type="caution">
    <text evidence="17">The sequence shown here is derived from an EMBL/GenBank/DDBJ whole genome shotgun (WGS) entry which is preliminary data.</text>
</comment>
<keyword evidence="6 15" id="KW-0548">Nucleotidyltransferase</keyword>
<keyword evidence="10 15" id="KW-0460">Magnesium</keyword>
<evidence type="ECO:0000256" key="1">
    <source>
        <dbReference type="ARBA" id="ARBA00004496"/>
    </source>
</evidence>
<evidence type="ECO:0000256" key="7">
    <source>
        <dbReference type="ARBA" id="ARBA00022705"/>
    </source>
</evidence>
<feature type="binding site" evidence="15">
    <location>
        <position position="9"/>
    </location>
    <ligand>
        <name>Mg(2+)</name>
        <dbReference type="ChEBI" id="CHEBI:18420"/>
    </ligand>
</feature>
<keyword evidence="9 15" id="KW-0227">DNA damage</keyword>
<dbReference type="InterPro" id="IPR053848">
    <property type="entry name" value="IMS_HHH_1"/>
</dbReference>
<dbReference type="AlphaFoldDB" id="A0A949K7P0"/>
<comment type="catalytic activity">
    <reaction evidence="14 15">
        <text>DNA(n) + a 2'-deoxyribonucleoside 5'-triphosphate = DNA(n+1) + diphosphate</text>
        <dbReference type="Rhea" id="RHEA:22508"/>
        <dbReference type="Rhea" id="RHEA-COMP:17339"/>
        <dbReference type="Rhea" id="RHEA-COMP:17340"/>
        <dbReference type="ChEBI" id="CHEBI:33019"/>
        <dbReference type="ChEBI" id="CHEBI:61560"/>
        <dbReference type="ChEBI" id="CHEBI:173112"/>
        <dbReference type="EC" id="2.7.7.7"/>
    </reaction>
</comment>
<evidence type="ECO:0000256" key="3">
    <source>
        <dbReference type="ARBA" id="ARBA00022457"/>
    </source>
</evidence>
<dbReference type="Gene3D" id="3.30.70.270">
    <property type="match status" value="1"/>
</dbReference>
<dbReference type="InterPro" id="IPR001126">
    <property type="entry name" value="UmuC"/>
</dbReference>
<dbReference type="InterPro" id="IPR043502">
    <property type="entry name" value="DNA/RNA_pol_sf"/>
</dbReference>
<dbReference type="RefSeq" id="WP_238722377.1">
    <property type="nucleotide sequence ID" value="NZ_JAHQCW010000029.1"/>
</dbReference>
<keyword evidence="3 15" id="KW-0515">Mutator protein</keyword>
<name>A0A949K7P0_9FIRM</name>
<dbReference type="InterPro" id="IPR017961">
    <property type="entry name" value="DNA_pol_Y-fam_little_finger"/>
</dbReference>